<dbReference type="SUPFAM" id="SSF159888">
    <property type="entry name" value="YdhG-like"/>
    <property type="match status" value="1"/>
</dbReference>
<evidence type="ECO:0000313" key="2">
    <source>
        <dbReference type="EMBL" id="AYQ72180.1"/>
    </source>
</evidence>
<dbReference type="AlphaFoldDB" id="A0A3G3JVB3"/>
<dbReference type="EMBL" id="CP033433">
    <property type="protein sequence ID" value="AYQ72180.1"/>
    <property type="molecule type" value="Genomic_DNA"/>
</dbReference>
<dbReference type="Pfam" id="PF08818">
    <property type="entry name" value="DUF1801"/>
    <property type="match status" value="1"/>
</dbReference>
<dbReference type="InterPro" id="IPR014922">
    <property type="entry name" value="YdhG-like"/>
</dbReference>
<gene>
    <name evidence="2" type="ORF">EAV92_06115</name>
</gene>
<accession>A0A3G3JVB3</accession>
<proteinExistence type="predicted"/>
<evidence type="ECO:0000259" key="1">
    <source>
        <dbReference type="Pfam" id="PF08818"/>
    </source>
</evidence>
<dbReference type="Gene3D" id="3.90.1150.200">
    <property type="match status" value="1"/>
</dbReference>
<organism evidence="2 3">
    <name type="scientific">Cohnella candidum</name>
    <dbReference type="NCBI Taxonomy" id="2674991"/>
    <lineage>
        <taxon>Bacteria</taxon>
        <taxon>Bacillati</taxon>
        <taxon>Bacillota</taxon>
        <taxon>Bacilli</taxon>
        <taxon>Bacillales</taxon>
        <taxon>Paenibacillaceae</taxon>
        <taxon>Cohnella</taxon>
    </lineage>
</organism>
<keyword evidence="3" id="KW-1185">Reference proteome</keyword>
<feature type="domain" description="YdhG-like" evidence="1">
    <location>
        <begin position="19"/>
        <end position="109"/>
    </location>
</feature>
<dbReference type="RefSeq" id="WP_123040240.1">
    <property type="nucleotide sequence ID" value="NZ_CP033433.1"/>
</dbReference>
<evidence type="ECO:0000313" key="3">
    <source>
        <dbReference type="Proteomes" id="UP000269097"/>
    </source>
</evidence>
<dbReference type="KEGG" id="coh:EAV92_06115"/>
<name>A0A3G3JVB3_9BACL</name>
<dbReference type="Proteomes" id="UP000269097">
    <property type="component" value="Chromosome"/>
</dbReference>
<reference evidence="2 3" key="1">
    <citation type="submission" date="2018-10" db="EMBL/GenBank/DDBJ databases">
        <title>Genome Sequence of Cohnella sp.</title>
        <authorList>
            <person name="Srinivasan S."/>
            <person name="Kim M.K."/>
        </authorList>
    </citation>
    <scope>NUCLEOTIDE SEQUENCE [LARGE SCALE GENOMIC DNA]</scope>
    <source>
        <strain evidence="2 3">18JY8-7</strain>
    </source>
</reference>
<sequence length="113" mass="12605">MNAEVTEFIEKVKEPWQAELCQGLREVVHGVIPDVQERLQYGKPHFLKNKKYAAVISTSKDAVSFTIFNASGLELPEGMFDGPPERKTIKYRKGQSIHGDLLTSLVSQASSTL</sequence>
<protein>
    <submittedName>
        <fullName evidence="2">DUF1801 domain-containing protein</fullName>
    </submittedName>
</protein>